<feature type="region of interest" description="Disordered" evidence="1">
    <location>
        <begin position="87"/>
        <end position="116"/>
    </location>
</feature>
<reference evidence="2 3" key="1">
    <citation type="journal article" date="2022" name="Nat. Plants">
        <title>Genomes of leafy and leafless Platanthera orchids illuminate the evolution of mycoheterotrophy.</title>
        <authorList>
            <person name="Li M.H."/>
            <person name="Liu K.W."/>
            <person name="Li Z."/>
            <person name="Lu H.C."/>
            <person name="Ye Q.L."/>
            <person name="Zhang D."/>
            <person name="Wang J.Y."/>
            <person name="Li Y.F."/>
            <person name="Zhong Z.M."/>
            <person name="Liu X."/>
            <person name="Yu X."/>
            <person name="Liu D.K."/>
            <person name="Tu X.D."/>
            <person name="Liu B."/>
            <person name="Hao Y."/>
            <person name="Liao X.Y."/>
            <person name="Jiang Y.T."/>
            <person name="Sun W.H."/>
            <person name="Chen J."/>
            <person name="Chen Y.Q."/>
            <person name="Ai Y."/>
            <person name="Zhai J.W."/>
            <person name="Wu S.S."/>
            <person name="Zhou Z."/>
            <person name="Hsiao Y.Y."/>
            <person name="Wu W.L."/>
            <person name="Chen Y.Y."/>
            <person name="Lin Y.F."/>
            <person name="Hsu J.L."/>
            <person name="Li C.Y."/>
            <person name="Wang Z.W."/>
            <person name="Zhao X."/>
            <person name="Zhong W.Y."/>
            <person name="Ma X.K."/>
            <person name="Ma L."/>
            <person name="Huang J."/>
            <person name="Chen G.Z."/>
            <person name="Huang M.Z."/>
            <person name="Huang L."/>
            <person name="Peng D.H."/>
            <person name="Luo Y.B."/>
            <person name="Zou S.Q."/>
            <person name="Chen S.P."/>
            <person name="Lan S."/>
            <person name="Tsai W.C."/>
            <person name="Van de Peer Y."/>
            <person name="Liu Z.J."/>
        </authorList>
    </citation>
    <scope>NUCLEOTIDE SEQUENCE [LARGE SCALE GENOMIC DNA]</scope>
    <source>
        <strain evidence="2">Lor288</strain>
    </source>
</reference>
<feature type="compositionally biased region" description="Basic and acidic residues" evidence="1">
    <location>
        <begin position="105"/>
        <end position="116"/>
    </location>
</feature>
<sequence length="116" mass="12866">MATPFGGSPKTEQFSEATVKIEFFLSAAGLQMDGALESNVDQGREGFRSKRNVEHYESGGPGPFLQTNSLKPSPFASSTPVMVRKHGLEISQPDMDPSRGLPWRMTERRTDREVHN</sequence>
<protein>
    <submittedName>
        <fullName evidence="2">Uncharacterized protein</fullName>
    </submittedName>
</protein>
<gene>
    <name evidence="2" type="ORF">KSP40_PGU000737</name>
</gene>
<organism evidence="2 3">
    <name type="scientific">Platanthera guangdongensis</name>
    <dbReference type="NCBI Taxonomy" id="2320717"/>
    <lineage>
        <taxon>Eukaryota</taxon>
        <taxon>Viridiplantae</taxon>
        <taxon>Streptophyta</taxon>
        <taxon>Embryophyta</taxon>
        <taxon>Tracheophyta</taxon>
        <taxon>Spermatophyta</taxon>
        <taxon>Magnoliopsida</taxon>
        <taxon>Liliopsida</taxon>
        <taxon>Asparagales</taxon>
        <taxon>Orchidaceae</taxon>
        <taxon>Orchidoideae</taxon>
        <taxon>Orchideae</taxon>
        <taxon>Orchidinae</taxon>
        <taxon>Platanthera</taxon>
    </lineage>
</organism>
<name>A0ABR2MKC4_9ASPA</name>
<dbReference type="Proteomes" id="UP001412067">
    <property type="component" value="Unassembled WGS sequence"/>
</dbReference>
<dbReference type="EMBL" id="JBBWWR010000006">
    <property type="protein sequence ID" value="KAK8964618.1"/>
    <property type="molecule type" value="Genomic_DNA"/>
</dbReference>
<evidence type="ECO:0000256" key="1">
    <source>
        <dbReference type="SAM" id="MobiDB-lite"/>
    </source>
</evidence>
<keyword evidence="3" id="KW-1185">Reference proteome</keyword>
<dbReference type="InterPro" id="IPR007877">
    <property type="entry name" value="DUF707"/>
</dbReference>
<evidence type="ECO:0000313" key="3">
    <source>
        <dbReference type="Proteomes" id="UP001412067"/>
    </source>
</evidence>
<comment type="caution">
    <text evidence="2">The sequence shown here is derived from an EMBL/GenBank/DDBJ whole genome shotgun (WGS) entry which is preliminary data.</text>
</comment>
<accession>A0ABR2MKC4</accession>
<evidence type="ECO:0000313" key="2">
    <source>
        <dbReference type="EMBL" id="KAK8964618.1"/>
    </source>
</evidence>
<dbReference type="Pfam" id="PF05212">
    <property type="entry name" value="DUF707"/>
    <property type="match status" value="1"/>
</dbReference>
<proteinExistence type="predicted"/>